<evidence type="ECO:0000313" key="2">
    <source>
        <dbReference type="Proteomes" id="UP001216390"/>
    </source>
</evidence>
<dbReference type="EMBL" id="CP116942">
    <property type="protein sequence ID" value="WCO67883.1"/>
    <property type="molecule type" value="Genomic_DNA"/>
</dbReference>
<name>A0AAF0BWC0_9ACTN</name>
<gene>
    <name evidence="1" type="ORF">PO878_03985</name>
</gene>
<evidence type="ECO:0000313" key="1">
    <source>
        <dbReference type="EMBL" id="WCO67883.1"/>
    </source>
</evidence>
<proteinExistence type="predicted"/>
<accession>A0AAF0BWC0</accession>
<reference evidence="1" key="1">
    <citation type="submission" date="2023-01" db="EMBL/GenBank/DDBJ databases">
        <title>The diversity of Class Acidimicrobiia in South China Sea sediment environments and the proposal of Iamia marina sp. nov., a novel species of the genus Iamia.</title>
        <authorList>
            <person name="He Y."/>
            <person name="Tian X."/>
        </authorList>
    </citation>
    <scope>NUCLEOTIDE SEQUENCE</scope>
    <source>
        <strain evidence="1">DSM 19957</strain>
    </source>
</reference>
<sequence length="44" mass="4226">MPAVLVILGAFAVVAAAFIIGGFSGALLAAGLLTLAAGLDEARL</sequence>
<organism evidence="1 2">
    <name type="scientific">Iamia majanohamensis</name>
    <dbReference type="NCBI Taxonomy" id="467976"/>
    <lineage>
        <taxon>Bacteria</taxon>
        <taxon>Bacillati</taxon>
        <taxon>Actinomycetota</taxon>
        <taxon>Acidimicrobiia</taxon>
        <taxon>Acidimicrobiales</taxon>
        <taxon>Iamiaceae</taxon>
        <taxon>Iamia</taxon>
    </lineage>
</organism>
<dbReference type="KEGG" id="ima:PO878_03985"/>
<dbReference type="RefSeq" id="WP_272737401.1">
    <property type="nucleotide sequence ID" value="NZ_CP116942.1"/>
</dbReference>
<protein>
    <submittedName>
        <fullName evidence="1">Uncharacterized protein</fullName>
    </submittedName>
</protein>
<dbReference type="AlphaFoldDB" id="A0AAF0BWC0"/>
<dbReference type="Proteomes" id="UP001216390">
    <property type="component" value="Chromosome"/>
</dbReference>
<keyword evidence="2" id="KW-1185">Reference proteome</keyword>